<dbReference type="Pfam" id="PF13205">
    <property type="entry name" value="Big_5"/>
    <property type="match status" value="1"/>
</dbReference>
<comment type="caution">
    <text evidence="4">The sequence shown here is derived from an EMBL/GenBank/DDBJ whole genome shotgun (WGS) entry which is preliminary data.</text>
</comment>
<dbReference type="AlphaFoldDB" id="A0A0Q4AX05"/>
<feature type="region of interest" description="Disordered" evidence="2">
    <location>
        <begin position="399"/>
        <end position="427"/>
    </location>
</feature>
<evidence type="ECO:0000313" key="4">
    <source>
        <dbReference type="EMBL" id="KQM08414.1"/>
    </source>
</evidence>
<accession>A0A0Q4AX05</accession>
<organism evidence="4 5">
    <name type="scientific">Candidatus [Bacteroides] periocalifornicus</name>
    <dbReference type="NCBI Taxonomy" id="1702214"/>
    <lineage>
        <taxon>Bacteria</taxon>
        <taxon>Pseudomonadati</taxon>
        <taxon>Bacteroidota</taxon>
    </lineage>
</organism>
<dbReference type="Proteomes" id="UP000054172">
    <property type="component" value="Unassembled WGS sequence"/>
</dbReference>
<dbReference type="EMBL" id="LIIK01000039">
    <property type="protein sequence ID" value="KQM08414.1"/>
    <property type="molecule type" value="Genomic_DNA"/>
</dbReference>
<sequence length="643" mass="71662">MEGLLSILRRLFWALLAGLLLGACARVVAPVGGEKDVQPPRVVRAVPENGSTGFRGQRFRIYFDEYVKLVDASKQIVVSPPLRYPVQPMLKGKSLEVRFTDTLPADATYTVRFGQSIADLTEGNPLGRYEYVFGTGARLDSLELWGVAHDALLHSPVEGAMVLLYRQDADSLPLHVRPDFVARTDAKGEFHFTNLPAGPFKVFALVEKNATLIWDDPSEPIAFADSVVRAQGKPAIEERLARLLVARDSVRAFAKDGHSPAESTKETGGAEVADSVQPLADRLRDSLTSAVHASGTRLMVFAQRWPNQKFLRGVRTRPNLLSFIFSQRVDTLFGLSMVGRAETGQVLELRGDTVNYWLLDTVLAKTDSLRVRFSYMVSDSTRHLTPRVDTLWMVHRVKPEPERKGEDAGKKAGKQQQREGGRAGGGSIDRALGVRMAMRNPSVAFPTDTVAVETDEYAALDSTKIRLLQLPDSTDTPFSLFRYTVRPRRLDIAALWQAEKRYRIYLLPGAFTDIWGRTNDTVSLEVQPARPSSYSIVRVRLANAPAGCLVQLVTPDAKRELKRQGALDGDASPVVIDYVDPGSYGVRLVHDANGNGRWDTGDYFEHRQPEEVRYFRDEKGQSAVKVRANWEYDFTIDFAQQTE</sequence>
<evidence type="ECO:0000256" key="2">
    <source>
        <dbReference type="SAM" id="MobiDB-lite"/>
    </source>
</evidence>
<feature type="domain" description="SbsA Ig-like" evidence="3">
    <location>
        <begin position="36"/>
        <end position="135"/>
    </location>
</feature>
<evidence type="ECO:0000313" key="5">
    <source>
        <dbReference type="Proteomes" id="UP000054172"/>
    </source>
</evidence>
<reference evidence="4" key="1">
    <citation type="submission" date="2015-08" db="EMBL/GenBank/DDBJ databases">
        <title>Candidatus Bacteriodes Periocalifornicus.</title>
        <authorList>
            <person name="McLean J.S."/>
            <person name="Kelley S."/>
        </authorList>
    </citation>
    <scope>NUCLEOTIDE SEQUENCE [LARGE SCALE GENOMIC DNA]</scope>
    <source>
        <strain evidence="4">12B</strain>
    </source>
</reference>
<feature type="compositionally biased region" description="Basic and acidic residues" evidence="2">
    <location>
        <begin position="399"/>
        <end position="421"/>
    </location>
</feature>
<dbReference type="PATRIC" id="fig|1702214.3.peg.1072"/>
<dbReference type="SUPFAM" id="SSF49478">
    <property type="entry name" value="Cna protein B-type domain"/>
    <property type="match status" value="1"/>
</dbReference>
<keyword evidence="5" id="KW-1185">Reference proteome</keyword>
<protein>
    <recommendedName>
        <fullName evidence="3">SbsA Ig-like domain-containing protein</fullName>
    </recommendedName>
</protein>
<dbReference type="InterPro" id="IPR032812">
    <property type="entry name" value="SbsA_Ig"/>
</dbReference>
<proteinExistence type="predicted"/>
<evidence type="ECO:0000256" key="1">
    <source>
        <dbReference type="ARBA" id="ARBA00022729"/>
    </source>
</evidence>
<keyword evidence="1" id="KW-0732">Signal</keyword>
<dbReference type="STRING" id="1702214.AL399_07380"/>
<gene>
    <name evidence="4" type="ORF">AL399_07380</name>
</gene>
<evidence type="ECO:0000259" key="3">
    <source>
        <dbReference type="Pfam" id="PF13205"/>
    </source>
</evidence>
<name>A0A0Q4AX05_9BACT</name>